<sequence length="177" mass="20983">MKQLLIWAAQCASEKDSTRSKHKEKTIKAIIEGEISCNWLERPAVQSSVIVQPNPVNMTTTKTVELYEKVQNRLMKEKDQWEHMVTRVEKRLSMVARNFEEQEFNFKLNSEESQEAKKILSDISNPDFIAALFEKIIRDYCEILFKSIFKEYFHEDQNKDPQKEREILEILRVLSKK</sequence>
<reference evidence="4" key="2">
    <citation type="journal article" date="2018" name="Nat. Microbiol.">
        <title>Leveraging single-cell genomics to expand the fungal tree of life.</title>
        <authorList>
            <person name="Ahrendt S.R."/>
            <person name="Quandt C.A."/>
            <person name="Ciobanu D."/>
            <person name="Clum A."/>
            <person name="Salamov A."/>
            <person name="Andreopoulos B."/>
            <person name="Cheng J.F."/>
            <person name="Woyke T."/>
            <person name="Pelin A."/>
            <person name="Henrissat B."/>
            <person name="Reynolds N.K."/>
            <person name="Benny G.L."/>
            <person name="Smith M.E."/>
            <person name="James T.Y."/>
            <person name="Grigoriev I.V."/>
        </authorList>
    </citation>
    <scope>NUCLEOTIDE SEQUENCE [LARGE SCALE GENOMIC DNA]</scope>
    <source>
        <strain evidence="4">CSF55</strain>
    </source>
</reference>
<dbReference type="Proteomes" id="UP000030755">
    <property type="component" value="Unassembled WGS sequence"/>
</dbReference>
<name>A0A075AZR2_ROZAC</name>
<dbReference type="EMBL" id="KE560978">
    <property type="protein sequence ID" value="EPZ34177.1"/>
    <property type="molecule type" value="Genomic_DNA"/>
</dbReference>
<accession>A0A075AZR2</accession>
<dbReference type="Proteomes" id="UP000281549">
    <property type="component" value="Unassembled WGS sequence"/>
</dbReference>
<evidence type="ECO:0000313" key="2">
    <source>
        <dbReference type="EMBL" id="RKP21004.1"/>
    </source>
</evidence>
<evidence type="ECO:0000313" key="1">
    <source>
        <dbReference type="EMBL" id="EPZ34177.1"/>
    </source>
</evidence>
<proteinExistence type="predicted"/>
<reference evidence="2" key="3">
    <citation type="submission" date="2018-08" db="EMBL/GenBank/DDBJ databases">
        <title>Leveraging single-cell genomics to expand the Fungal Tree of Life.</title>
        <authorList>
            <consortium name="DOE Joint Genome Institute"/>
            <person name="Ahrendt S.R."/>
            <person name="Quandt C.A."/>
            <person name="Ciobanu D."/>
            <person name="Clum A."/>
            <person name="Salamov A."/>
            <person name="Andreopoulos B."/>
            <person name="Cheng J.-F."/>
            <person name="Woyke T."/>
            <person name="Pelin A."/>
            <person name="Henrissat B."/>
            <person name="Reynolds N."/>
            <person name="Benny G.L."/>
            <person name="Smith M.E."/>
            <person name="James T.Y."/>
            <person name="Grigoriev I.V."/>
        </authorList>
    </citation>
    <scope>NUCLEOTIDE SEQUENCE</scope>
    <source>
        <strain evidence="2">CSF55</strain>
    </source>
</reference>
<dbReference type="AlphaFoldDB" id="A0A075AZR2"/>
<keyword evidence="3" id="KW-1185">Reference proteome</keyword>
<evidence type="ECO:0000313" key="3">
    <source>
        <dbReference type="Proteomes" id="UP000030755"/>
    </source>
</evidence>
<protein>
    <submittedName>
        <fullName evidence="1">Uncharacterized protein</fullName>
    </submittedName>
</protein>
<reference evidence="1 3" key="1">
    <citation type="journal article" date="2013" name="Curr. Biol.">
        <title>Shared signatures of parasitism and phylogenomics unite Cryptomycota and microsporidia.</title>
        <authorList>
            <person name="James T.Y."/>
            <person name="Pelin A."/>
            <person name="Bonen L."/>
            <person name="Ahrendt S."/>
            <person name="Sain D."/>
            <person name="Corradi N."/>
            <person name="Stajich J.E."/>
        </authorList>
    </citation>
    <scope>NUCLEOTIDE SEQUENCE [LARGE SCALE GENOMIC DNA]</scope>
    <source>
        <strain evidence="1">CSF55</strain>
        <strain evidence="1">CSF55</strain>
    </source>
</reference>
<dbReference type="EMBL" id="ML004999">
    <property type="protein sequence ID" value="RKP21004.1"/>
    <property type="molecule type" value="Genomic_DNA"/>
</dbReference>
<evidence type="ECO:0000313" key="4">
    <source>
        <dbReference type="Proteomes" id="UP000281549"/>
    </source>
</evidence>
<dbReference type="HOGENOM" id="CLU_1518696_0_0_1"/>
<organism evidence="1 3">
    <name type="scientific">Rozella allomycis (strain CSF55)</name>
    <dbReference type="NCBI Taxonomy" id="988480"/>
    <lineage>
        <taxon>Eukaryota</taxon>
        <taxon>Fungi</taxon>
        <taxon>Fungi incertae sedis</taxon>
        <taxon>Cryptomycota</taxon>
        <taxon>Cryptomycota incertae sedis</taxon>
        <taxon>Rozella</taxon>
    </lineage>
</organism>
<gene>
    <name evidence="1" type="ORF">O9G_005259</name>
    <name evidence="2" type="ORF">ROZALSC1DRAFT_27552</name>
</gene>